<keyword evidence="3" id="KW-1185">Reference proteome</keyword>
<evidence type="ECO:0000313" key="2">
    <source>
        <dbReference type="EMBL" id="TDW96480.1"/>
    </source>
</evidence>
<protein>
    <recommendedName>
        <fullName evidence="4">CCDC81-like prokaryotic HU domain-containing protein</fullName>
    </recommendedName>
</protein>
<dbReference type="OrthoDB" id="664124at2"/>
<keyword evidence="1" id="KW-0812">Transmembrane</keyword>
<dbReference type="EMBL" id="SODV01000002">
    <property type="protein sequence ID" value="TDW96480.1"/>
    <property type="molecule type" value="Genomic_DNA"/>
</dbReference>
<accession>A0A4R8DHQ4</accession>
<reference evidence="2 3" key="1">
    <citation type="submission" date="2019-03" db="EMBL/GenBank/DDBJ databases">
        <title>Genomic Encyclopedia of Type Strains, Phase IV (KMG-IV): sequencing the most valuable type-strain genomes for metagenomic binning, comparative biology and taxonomic classification.</title>
        <authorList>
            <person name="Goeker M."/>
        </authorList>
    </citation>
    <scope>NUCLEOTIDE SEQUENCE [LARGE SCALE GENOMIC DNA]</scope>
    <source>
        <strain evidence="2 3">DSM 100059</strain>
    </source>
</reference>
<name>A0A4R8DHQ4_9BACT</name>
<gene>
    <name evidence="2" type="ORF">EDB95_4311</name>
</gene>
<organism evidence="2 3">
    <name type="scientific">Dinghuibacter silviterrae</name>
    <dbReference type="NCBI Taxonomy" id="1539049"/>
    <lineage>
        <taxon>Bacteria</taxon>
        <taxon>Pseudomonadati</taxon>
        <taxon>Bacteroidota</taxon>
        <taxon>Chitinophagia</taxon>
        <taxon>Chitinophagales</taxon>
        <taxon>Chitinophagaceae</taxon>
        <taxon>Dinghuibacter</taxon>
    </lineage>
</organism>
<evidence type="ECO:0000256" key="1">
    <source>
        <dbReference type="SAM" id="Phobius"/>
    </source>
</evidence>
<feature type="transmembrane region" description="Helical" evidence="1">
    <location>
        <begin position="169"/>
        <end position="189"/>
    </location>
</feature>
<keyword evidence="1" id="KW-1133">Transmembrane helix</keyword>
<comment type="caution">
    <text evidence="2">The sequence shown here is derived from an EMBL/GenBank/DDBJ whole genome shotgun (WGS) entry which is preliminary data.</text>
</comment>
<keyword evidence="1" id="KW-0472">Membrane</keyword>
<proteinExistence type="predicted"/>
<sequence>MKEILLKYLLQYQQLGLPGIGFVQVYIRASQTDIVNKRILPPTPAARITPEIPVPAHHDQVRFISRSMQVSEAVAERQLDDFCTAAVEGIRKGVPLEWDGFGIIRKGIAGDMTFDLTSKSIFAFPPVAAERVIHPNAEHTIQVGDTEKTNTEMAELLQEEASSRRRSRWWVWALILAVIGITVLAYYMYDHNGHVDAFRNQQALPQNTP</sequence>
<dbReference type="AlphaFoldDB" id="A0A4R8DHQ4"/>
<evidence type="ECO:0008006" key="4">
    <source>
        <dbReference type="Google" id="ProtNLM"/>
    </source>
</evidence>
<dbReference type="RefSeq" id="WP_133996987.1">
    <property type="nucleotide sequence ID" value="NZ_SODV01000002.1"/>
</dbReference>
<evidence type="ECO:0000313" key="3">
    <source>
        <dbReference type="Proteomes" id="UP000294498"/>
    </source>
</evidence>
<dbReference type="Proteomes" id="UP000294498">
    <property type="component" value="Unassembled WGS sequence"/>
</dbReference>